<reference evidence="2 3" key="1">
    <citation type="submission" date="2020-07" db="EMBL/GenBank/DDBJ databases">
        <authorList>
            <person name="Martino G."/>
            <person name="Holtappels D."/>
            <person name="Wagemans J."/>
            <person name="Lavigne R."/>
            <person name="Turina M."/>
            <person name="Ciuffo M."/>
        </authorList>
    </citation>
    <scope>NUCLEOTIDE SEQUENCE [LARGE SCALE GENOMIC DNA]</scope>
</reference>
<dbReference type="GO" id="GO:0140291">
    <property type="term" value="P:peptidyl-glutamate ADP-deribosylation"/>
    <property type="evidence" value="ECO:0007669"/>
    <property type="project" value="TreeGrafter"/>
</dbReference>
<dbReference type="SUPFAM" id="SSF52949">
    <property type="entry name" value="Macro domain-like"/>
    <property type="match status" value="1"/>
</dbReference>
<dbReference type="PANTHER" id="PTHR12521">
    <property type="entry name" value="PROTEIN C6ORF130"/>
    <property type="match status" value="1"/>
</dbReference>
<name>A0A7H0XFM3_9CAUD</name>
<sequence>MSIIYKEGCLIEGFKAGEVGAIAHQANCQNTMGSGVAKALRDAFPEIYEADCQTVKGDTAKLGSLSWTFNEHGMMFNLYGQFNYGYDGQQYTDLAALESAFNMMNMFLDAAGVTKVGLPKLGATRGGAKWEDVEAIILDMLPDKDIIVYIK</sequence>
<dbReference type="InterPro" id="IPR050892">
    <property type="entry name" value="ADP-ribose_metab_enzymes"/>
</dbReference>
<evidence type="ECO:0000259" key="1">
    <source>
        <dbReference type="PROSITE" id="PS51154"/>
    </source>
</evidence>
<keyword evidence="3" id="KW-1185">Reference proteome</keyword>
<protein>
    <recommendedName>
        <fullName evidence="1">Macro domain-containing protein</fullName>
    </recommendedName>
</protein>
<evidence type="ECO:0000313" key="3">
    <source>
        <dbReference type="Proteomes" id="UP000516415"/>
    </source>
</evidence>
<dbReference type="Pfam" id="PF01661">
    <property type="entry name" value="Macro"/>
    <property type="match status" value="1"/>
</dbReference>
<gene>
    <name evidence="2" type="ORF">phiK7A1_023c</name>
</gene>
<dbReference type="Proteomes" id="UP000516415">
    <property type="component" value="Segment"/>
</dbReference>
<dbReference type="PANTHER" id="PTHR12521:SF0">
    <property type="entry name" value="ADP-RIBOSE GLYCOHYDROLASE OARD1"/>
    <property type="match status" value="1"/>
</dbReference>
<dbReference type="InterPro" id="IPR002589">
    <property type="entry name" value="Macro_dom"/>
</dbReference>
<evidence type="ECO:0000313" key="2">
    <source>
        <dbReference type="EMBL" id="QNR53813.1"/>
    </source>
</evidence>
<dbReference type="InterPro" id="IPR043472">
    <property type="entry name" value="Macro_dom-like"/>
</dbReference>
<dbReference type="Gene3D" id="3.40.220.10">
    <property type="entry name" value="Leucine Aminopeptidase, subunit E, domain 1"/>
    <property type="match status" value="1"/>
</dbReference>
<accession>A0A7H0XFM3</accession>
<dbReference type="PROSITE" id="PS51154">
    <property type="entry name" value="MACRO"/>
    <property type="match status" value="1"/>
</dbReference>
<feature type="domain" description="Macro" evidence="1">
    <location>
        <begin position="1"/>
        <end position="151"/>
    </location>
</feature>
<proteinExistence type="predicted"/>
<organism evidence="2 3">
    <name type="scientific">Pseudomonas phage phiK7A1</name>
    <dbReference type="NCBI Taxonomy" id="2759194"/>
    <lineage>
        <taxon>Viruses</taxon>
        <taxon>Duplodnaviria</taxon>
        <taxon>Heunggongvirae</taxon>
        <taxon>Uroviricota</taxon>
        <taxon>Caudoviricetes</taxon>
        <taxon>Vandenendeviridae</taxon>
        <taxon>Gorskivirinae</taxon>
        <taxon>Torinovirus</taxon>
        <taxon>Torinovirus K7A1</taxon>
    </lineage>
</organism>
<dbReference type="EMBL" id="MT740307">
    <property type="protein sequence ID" value="QNR53813.1"/>
    <property type="molecule type" value="Genomic_DNA"/>
</dbReference>